<feature type="compositionally biased region" description="Polar residues" evidence="1">
    <location>
        <begin position="19"/>
        <end position="28"/>
    </location>
</feature>
<reference evidence="2 3" key="1">
    <citation type="submission" date="2021-06" db="EMBL/GenBank/DDBJ databases">
        <authorList>
            <person name="Palmer J.M."/>
        </authorList>
    </citation>
    <scope>NUCLEOTIDE SEQUENCE [LARGE SCALE GENOMIC DNA]</scope>
    <source>
        <strain evidence="2 3">MEX-2019</strain>
        <tissue evidence="2">Muscle</tissue>
    </source>
</reference>
<proteinExistence type="predicted"/>
<protein>
    <submittedName>
        <fullName evidence="2">Uncharacterized protein</fullName>
    </submittedName>
</protein>
<dbReference type="Proteomes" id="UP001311232">
    <property type="component" value="Unassembled WGS sequence"/>
</dbReference>
<organism evidence="2 3">
    <name type="scientific">Crenichthys baileyi</name>
    <name type="common">White River springfish</name>
    <dbReference type="NCBI Taxonomy" id="28760"/>
    <lineage>
        <taxon>Eukaryota</taxon>
        <taxon>Metazoa</taxon>
        <taxon>Chordata</taxon>
        <taxon>Craniata</taxon>
        <taxon>Vertebrata</taxon>
        <taxon>Euteleostomi</taxon>
        <taxon>Actinopterygii</taxon>
        <taxon>Neopterygii</taxon>
        <taxon>Teleostei</taxon>
        <taxon>Neoteleostei</taxon>
        <taxon>Acanthomorphata</taxon>
        <taxon>Ovalentaria</taxon>
        <taxon>Atherinomorphae</taxon>
        <taxon>Cyprinodontiformes</taxon>
        <taxon>Goodeidae</taxon>
        <taxon>Crenichthys</taxon>
    </lineage>
</organism>
<feature type="region of interest" description="Disordered" evidence="1">
    <location>
        <begin position="71"/>
        <end position="95"/>
    </location>
</feature>
<comment type="caution">
    <text evidence="2">The sequence shown here is derived from an EMBL/GenBank/DDBJ whole genome shotgun (WGS) entry which is preliminary data.</text>
</comment>
<name>A0AAV9SLJ0_9TELE</name>
<evidence type="ECO:0000313" key="2">
    <source>
        <dbReference type="EMBL" id="KAK5622259.1"/>
    </source>
</evidence>
<dbReference type="AlphaFoldDB" id="A0AAV9SLJ0"/>
<evidence type="ECO:0000313" key="3">
    <source>
        <dbReference type="Proteomes" id="UP001311232"/>
    </source>
</evidence>
<sequence length="153" mass="16839">MRRVRKEPRNQRLDLQSPKAPSSLTSPLVKNGQEELDDIFAILAAIVLLLRGRSPDRDRALGTAGLAEDKENKLGHFGGDSSGGHRRKWPAPPFPNTYASEISGVHTSFFLQDPSSAELNNTEKPVWSHIKAHFEEDSADMEPSDDVPTLPAS</sequence>
<feature type="region of interest" description="Disordered" evidence="1">
    <location>
        <begin position="134"/>
        <end position="153"/>
    </location>
</feature>
<accession>A0AAV9SLJ0</accession>
<dbReference type="EMBL" id="JAHHUM010000154">
    <property type="protein sequence ID" value="KAK5622259.1"/>
    <property type="molecule type" value="Genomic_DNA"/>
</dbReference>
<feature type="region of interest" description="Disordered" evidence="1">
    <location>
        <begin position="1"/>
        <end position="29"/>
    </location>
</feature>
<keyword evidence="3" id="KW-1185">Reference proteome</keyword>
<evidence type="ECO:0000256" key="1">
    <source>
        <dbReference type="SAM" id="MobiDB-lite"/>
    </source>
</evidence>
<gene>
    <name evidence="2" type="ORF">CRENBAI_006901</name>
</gene>